<name>A0A4Q7J7F0_9PSEU</name>
<protein>
    <submittedName>
        <fullName evidence="1">Abortive infection protein</fullName>
    </submittedName>
</protein>
<dbReference type="Proteomes" id="UP000292003">
    <property type="component" value="Unassembled WGS sequence"/>
</dbReference>
<dbReference type="AlphaFoldDB" id="A0A4Q7J7F0"/>
<reference evidence="1 2" key="1">
    <citation type="submission" date="2019-02" db="EMBL/GenBank/DDBJ databases">
        <title>Draft genome sequence of Amycolatopsis sp. 8-3EHSu isolated from roots of Suaeda maritima.</title>
        <authorList>
            <person name="Duangmal K."/>
            <person name="Chantavorakit T."/>
        </authorList>
    </citation>
    <scope>NUCLEOTIDE SEQUENCE [LARGE SCALE GENOMIC DNA]</scope>
    <source>
        <strain evidence="1 2">8-3EHSu</strain>
    </source>
</reference>
<dbReference type="OrthoDB" id="151193at2"/>
<keyword evidence="2" id="KW-1185">Reference proteome</keyword>
<dbReference type="RefSeq" id="WP_130476586.1">
    <property type="nucleotide sequence ID" value="NZ_SFCC01000008.1"/>
</dbReference>
<evidence type="ECO:0000313" key="2">
    <source>
        <dbReference type="Proteomes" id="UP000292003"/>
    </source>
</evidence>
<comment type="caution">
    <text evidence="1">The sequence shown here is derived from an EMBL/GenBank/DDBJ whole genome shotgun (WGS) entry which is preliminary data.</text>
</comment>
<sequence>MSESLVLRGVNYDVGTRYLPGFVSRSAWNRRLVEHEIGVLADDLHCTAVLLYGSELDRFALPATAALDRGLSVWLQPRLVGATAAEQNAALAETATLAERLRTAHPGRVTVAVGCELSLFGTGIVPGGTLRRRTVALTTTWPLLLWWYNRRLNAYLARVCRTVRDRFGGEVSYAAGSWESVDWTPFDVVGVNLYRDRSNARNYAGTVRALRRHGKPVVITEFGCCAYVGAAAKGASGEHVVHWSPGGGTVKGSPRRDEDEQAGYLAELLAVFAAERVHGAFAFQFSEPFHPHSADPRHDLDLASYGVVKVLRESADTVDWEPKAAFHRLAELYRPGAGTQRV</sequence>
<evidence type="ECO:0000313" key="1">
    <source>
        <dbReference type="EMBL" id="RZQ62848.1"/>
    </source>
</evidence>
<dbReference type="Gene3D" id="3.20.20.80">
    <property type="entry name" value="Glycosidases"/>
    <property type="match status" value="1"/>
</dbReference>
<gene>
    <name evidence="1" type="ORF">EWH70_18130</name>
</gene>
<dbReference type="SUPFAM" id="SSF51445">
    <property type="entry name" value="(Trans)glycosidases"/>
    <property type="match status" value="1"/>
</dbReference>
<proteinExistence type="predicted"/>
<accession>A0A4Q7J7F0</accession>
<organism evidence="1 2">
    <name type="scientific">Amycolatopsis suaedae</name>
    <dbReference type="NCBI Taxonomy" id="2510978"/>
    <lineage>
        <taxon>Bacteria</taxon>
        <taxon>Bacillati</taxon>
        <taxon>Actinomycetota</taxon>
        <taxon>Actinomycetes</taxon>
        <taxon>Pseudonocardiales</taxon>
        <taxon>Pseudonocardiaceae</taxon>
        <taxon>Amycolatopsis</taxon>
    </lineage>
</organism>
<dbReference type="EMBL" id="SFCC01000008">
    <property type="protein sequence ID" value="RZQ62848.1"/>
    <property type="molecule type" value="Genomic_DNA"/>
</dbReference>
<dbReference type="InterPro" id="IPR017853">
    <property type="entry name" value="GH"/>
</dbReference>